<protein>
    <submittedName>
        <fullName evidence="1">Uncharacterized protein</fullName>
    </submittedName>
</protein>
<proteinExistence type="predicted"/>
<reference evidence="1 2" key="1">
    <citation type="submission" date="2019-09" db="EMBL/GenBank/DDBJ databases">
        <title>H2 Metabolism Revealed by Metagenomic Analysis in Subglacial Sediment of East Antarctica.</title>
        <authorList>
            <person name="Yang Z."/>
            <person name="Zhang Y."/>
            <person name="Lv Y."/>
            <person name="Yan W."/>
            <person name="Xiao X."/>
            <person name="Sun B."/>
            <person name="Ma H."/>
        </authorList>
    </citation>
    <scope>NUCLEOTIDE SEQUENCE [LARGE SCALE GENOMIC DNA]</scope>
    <source>
        <strain evidence="1">Bin2_2</strain>
    </source>
</reference>
<gene>
    <name evidence="1" type="ORF">GZ085_03565</name>
</gene>
<dbReference type="Proteomes" id="UP000483432">
    <property type="component" value="Unassembled WGS sequence"/>
</dbReference>
<dbReference type="AlphaFoldDB" id="A0A7C9NZ09"/>
<name>A0A7C9NZ09_9PROT</name>
<evidence type="ECO:0000313" key="2">
    <source>
        <dbReference type="Proteomes" id="UP000483432"/>
    </source>
</evidence>
<evidence type="ECO:0000313" key="1">
    <source>
        <dbReference type="EMBL" id="NDP47464.1"/>
    </source>
</evidence>
<sequence length="82" mass="9284">MEAQIRIERIPTEGIGLGRDLLRNQVVAKVLAEGGAILGFGQTVVVEMTGTRRGDLYPELLLHYRFLICREARNWATNRVNF</sequence>
<organism evidence="1 2">
    <name type="scientific">Sulfuriferula multivorans</name>
    <dbReference type="NCBI Taxonomy" id="1559896"/>
    <lineage>
        <taxon>Bacteria</taxon>
        <taxon>Pseudomonadati</taxon>
        <taxon>Pseudomonadota</taxon>
        <taxon>Betaproteobacteria</taxon>
        <taxon>Nitrosomonadales</taxon>
        <taxon>Sulfuricellaceae</taxon>
        <taxon>Sulfuriferula</taxon>
    </lineage>
</organism>
<comment type="caution">
    <text evidence="1">The sequence shown here is derived from an EMBL/GenBank/DDBJ whole genome shotgun (WGS) entry which is preliminary data.</text>
</comment>
<dbReference type="EMBL" id="JAAFGW010000033">
    <property type="protein sequence ID" value="NDP47464.1"/>
    <property type="molecule type" value="Genomic_DNA"/>
</dbReference>
<accession>A0A7C9NZ09</accession>